<protein>
    <submittedName>
        <fullName evidence="2">Amidase</fullName>
    </submittedName>
</protein>
<dbReference type="PANTHER" id="PTHR11895">
    <property type="entry name" value="TRANSAMIDASE"/>
    <property type="match status" value="1"/>
</dbReference>
<dbReference type="InterPro" id="IPR000120">
    <property type="entry name" value="Amidase"/>
</dbReference>
<dbReference type="KEGG" id="masz:C9I28_00175"/>
<dbReference type="PANTHER" id="PTHR11895:SF151">
    <property type="entry name" value="GLUTAMYL-TRNA(GLN) AMIDOTRANSFERASE SUBUNIT A"/>
    <property type="match status" value="1"/>
</dbReference>
<dbReference type="Gene3D" id="3.90.1300.10">
    <property type="entry name" value="Amidase signature (AS) domain"/>
    <property type="match status" value="1"/>
</dbReference>
<dbReference type="Proteomes" id="UP000240505">
    <property type="component" value="Chromosome"/>
</dbReference>
<organism evidence="2 3">
    <name type="scientific">Pseudoduganella armeniaca</name>
    <dbReference type="NCBI Taxonomy" id="2072590"/>
    <lineage>
        <taxon>Bacteria</taxon>
        <taxon>Pseudomonadati</taxon>
        <taxon>Pseudomonadota</taxon>
        <taxon>Betaproteobacteria</taxon>
        <taxon>Burkholderiales</taxon>
        <taxon>Oxalobacteraceae</taxon>
        <taxon>Telluria group</taxon>
        <taxon>Pseudoduganella</taxon>
    </lineage>
</organism>
<proteinExistence type="predicted"/>
<dbReference type="AlphaFoldDB" id="A0A2R4C434"/>
<evidence type="ECO:0000259" key="1">
    <source>
        <dbReference type="Pfam" id="PF01425"/>
    </source>
</evidence>
<dbReference type="RefSeq" id="WP_107139649.1">
    <property type="nucleotide sequence ID" value="NZ_CP028324.1"/>
</dbReference>
<accession>A0A2R4C434</accession>
<name>A0A2R4C434_9BURK</name>
<reference evidence="2 3" key="1">
    <citation type="submission" date="2018-03" db="EMBL/GenBank/DDBJ databases">
        <title>Massilia armeniaca sp. nov., isolated from desert soil.</title>
        <authorList>
            <person name="Huang H."/>
            <person name="Ren M."/>
        </authorList>
    </citation>
    <scope>NUCLEOTIDE SEQUENCE [LARGE SCALE GENOMIC DNA]</scope>
    <source>
        <strain evidence="2 3">ZMN-3</strain>
    </source>
</reference>
<sequence>MNARTPMDLAAATATELLPLLKSRAVSAREVTQALLDSIARNESKIHAWTYLDPELALRQADEADRHLAAGTGGKLCGLPVGVKDIFNTSDMPTQMGSPIFKDFTPGNDARVVHYLRMAGATMLGKTVTAEFAVHAPGPTCNPHHLSYIPGTSSSGSAAGVAAHMVPVALGTQTAGSIIRPASYCGVIGFKPSFGLVPRTAMLKTTDTLDTVGVFARNVDDVALMFDTIRVHGIDFPIAHEVLNDPARQQIGDRPWRVGVLRGPRWDDAEPYAQQALLDFGRRLREVPGLEVSDVVLPDSFNQAHAIHGTIYDRALAYYFKEEFAAHTLVSPVMYDIVTRGNDVSVAQYQEALKRQTALAHELDDFLNGQYDIIVDLSTGGEALQGLESVDRPDNCLIWTLCGVPTLNLPVFKGPLDLPFGAQIFSRRYNDYLLLDFARHLQANGIIGANTALPPFTA</sequence>
<dbReference type="GO" id="GO:0003824">
    <property type="term" value="F:catalytic activity"/>
    <property type="evidence" value="ECO:0007669"/>
    <property type="project" value="InterPro"/>
</dbReference>
<dbReference type="OrthoDB" id="8641877at2"/>
<evidence type="ECO:0000313" key="3">
    <source>
        <dbReference type="Proteomes" id="UP000240505"/>
    </source>
</evidence>
<evidence type="ECO:0000313" key="2">
    <source>
        <dbReference type="EMBL" id="AVR94298.1"/>
    </source>
</evidence>
<dbReference type="InterPro" id="IPR023631">
    <property type="entry name" value="Amidase_dom"/>
</dbReference>
<dbReference type="EMBL" id="CP028324">
    <property type="protein sequence ID" value="AVR94298.1"/>
    <property type="molecule type" value="Genomic_DNA"/>
</dbReference>
<dbReference type="SUPFAM" id="SSF75304">
    <property type="entry name" value="Amidase signature (AS) enzymes"/>
    <property type="match status" value="1"/>
</dbReference>
<dbReference type="InterPro" id="IPR036928">
    <property type="entry name" value="AS_sf"/>
</dbReference>
<feature type="domain" description="Amidase" evidence="1">
    <location>
        <begin position="30"/>
        <end position="435"/>
    </location>
</feature>
<gene>
    <name evidence="2" type="ORF">C9I28_00175</name>
</gene>
<dbReference type="Pfam" id="PF01425">
    <property type="entry name" value="Amidase"/>
    <property type="match status" value="1"/>
</dbReference>
<keyword evidence="3" id="KW-1185">Reference proteome</keyword>